<dbReference type="InterPro" id="IPR002130">
    <property type="entry name" value="Cyclophilin-type_PPIase_dom"/>
</dbReference>
<dbReference type="GO" id="GO:0005634">
    <property type="term" value="C:nucleus"/>
    <property type="evidence" value="ECO:0007669"/>
    <property type="project" value="UniProtKB-SubCell"/>
</dbReference>
<evidence type="ECO:0000313" key="15">
    <source>
        <dbReference type="Proteomes" id="UP000054845"/>
    </source>
</evidence>
<dbReference type="InterPro" id="IPR000504">
    <property type="entry name" value="RRM_dom"/>
</dbReference>
<dbReference type="SMART" id="SM00360">
    <property type="entry name" value="RRM"/>
    <property type="match status" value="1"/>
</dbReference>
<dbReference type="STRING" id="401625.A0A0P1B843"/>
<dbReference type="PROSITE" id="PS50072">
    <property type="entry name" value="CSA_PPIASE_2"/>
    <property type="match status" value="1"/>
</dbReference>
<keyword evidence="6 10" id="KW-0697">Rotamase</keyword>
<comment type="similarity">
    <text evidence="4 10">Belongs to the cyclophilin-type PPIase family. PPIL4 subfamily.</text>
</comment>
<keyword evidence="15" id="KW-1185">Reference proteome</keyword>
<keyword evidence="8 10" id="KW-0539">Nucleus</keyword>
<sequence>MSVLLETSVGDIVIDLETKLAPKACENFLKLGAAKKYNFNSFFSVQRDFLAQAGDPSSKQDGSGGVCFWNTLPPENPAYSKQPYFVLRKEEQLNHRRGTVSFALSPINGPSADGQDEEEGLAGSQFFICLTDDASYLDGKHAVFGNVVEGQEEGGALDRINNAYVDEKGRPLLDIRIKHVEILEDPFSDPSGYVPPSRTPSPTPSQLLNARADASEELVDPSTRPAEEVEREKRKADSSAAALTLEMVGDLPHADVRPPENVLFVCKLNPVTRSEDLQLIFSRFGEIMSCEVIRDRKTGDSLQYAFIEFDEREQAEQGLALPVPRAVGRTMTRAVVSAMIFQGVMPLRGLKTTTGTSRSAIDTIPTDEVEIQTGDMNTEARSRDETMIGDLIANTLTQAIETETDDGLKIEASMIKGMPTLKGIMNIEDRGTKSMMRDAKSDLDTKEGTIAMLNASAVLEDGIEGTGSFQTPIRDSKGIMAAALRRYGNLNCYPAV</sequence>
<evidence type="ECO:0000256" key="6">
    <source>
        <dbReference type="ARBA" id="ARBA00023110"/>
    </source>
</evidence>
<dbReference type="InterPro" id="IPR029000">
    <property type="entry name" value="Cyclophilin-like_dom_sf"/>
</dbReference>
<comment type="catalytic activity">
    <reaction evidence="1 10">
        <text>[protein]-peptidylproline (omega=180) = [protein]-peptidylproline (omega=0)</text>
        <dbReference type="Rhea" id="RHEA:16237"/>
        <dbReference type="Rhea" id="RHEA-COMP:10747"/>
        <dbReference type="Rhea" id="RHEA-COMP:10748"/>
        <dbReference type="ChEBI" id="CHEBI:83833"/>
        <dbReference type="ChEBI" id="CHEBI:83834"/>
        <dbReference type="EC" id="5.2.1.8"/>
    </reaction>
</comment>
<evidence type="ECO:0000259" key="12">
    <source>
        <dbReference type="PROSITE" id="PS50072"/>
    </source>
</evidence>
<evidence type="ECO:0000259" key="13">
    <source>
        <dbReference type="PROSITE" id="PS50102"/>
    </source>
</evidence>
<comment type="subcellular location">
    <subcellularLocation>
        <location evidence="3 10">Nucleus</location>
    </subcellularLocation>
</comment>
<evidence type="ECO:0000256" key="9">
    <source>
        <dbReference type="PROSITE-ProRule" id="PRU00176"/>
    </source>
</evidence>
<dbReference type="PRINTS" id="PR00153">
    <property type="entry name" value="CSAPPISMRASE"/>
</dbReference>
<dbReference type="OrthoDB" id="2083at2759"/>
<keyword evidence="5 9" id="KW-0694">RNA-binding</keyword>
<protein>
    <recommendedName>
        <fullName evidence="10">Peptidyl-prolyl cis-trans isomerase</fullName>
        <shortName evidence="10">PPIase</shortName>
        <ecNumber evidence="10">5.2.1.8</ecNumber>
    </recommendedName>
</protein>
<dbReference type="PANTHER" id="PTHR45843:SF1">
    <property type="entry name" value="PEPTIDYL-PROLYL CIS-TRANS ISOMERASE-LIKE 4"/>
    <property type="match status" value="1"/>
</dbReference>
<name>A0A0P1B843_9BASI</name>
<dbReference type="AlphaFoldDB" id="A0A0P1B843"/>
<dbReference type="InterPro" id="IPR035979">
    <property type="entry name" value="RBD_domain_sf"/>
</dbReference>
<feature type="region of interest" description="Disordered" evidence="11">
    <location>
        <begin position="188"/>
        <end position="237"/>
    </location>
</feature>
<proteinExistence type="inferred from homology"/>
<evidence type="ECO:0000256" key="7">
    <source>
        <dbReference type="ARBA" id="ARBA00023235"/>
    </source>
</evidence>
<evidence type="ECO:0000256" key="11">
    <source>
        <dbReference type="SAM" id="MobiDB-lite"/>
    </source>
</evidence>
<accession>A0A0P1B843</accession>
<dbReference type="GO" id="GO:0003755">
    <property type="term" value="F:peptidyl-prolyl cis-trans isomerase activity"/>
    <property type="evidence" value="ECO:0007669"/>
    <property type="project" value="UniProtKB-UniRule"/>
</dbReference>
<organism evidence="14 15">
    <name type="scientific">Ceraceosorus bombacis</name>
    <dbReference type="NCBI Taxonomy" id="401625"/>
    <lineage>
        <taxon>Eukaryota</taxon>
        <taxon>Fungi</taxon>
        <taxon>Dikarya</taxon>
        <taxon>Basidiomycota</taxon>
        <taxon>Ustilaginomycotina</taxon>
        <taxon>Exobasidiomycetes</taxon>
        <taxon>Ceraceosorales</taxon>
        <taxon>Ceraceosoraceae</taxon>
        <taxon>Ceraceosorus</taxon>
    </lineage>
</organism>
<feature type="domain" description="PPIase cyclophilin-type" evidence="12">
    <location>
        <begin position="6"/>
        <end position="182"/>
    </location>
</feature>
<dbReference type="Pfam" id="PF00076">
    <property type="entry name" value="RRM_1"/>
    <property type="match status" value="1"/>
</dbReference>
<dbReference type="EMBL" id="CCYA01000118">
    <property type="protein sequence ID" value="CEH12081.1"/>
    <property type="molecule type" value="Genomic_DNA"/>
</dbReference>
<feature type="domain" description="RRM" evidence="13">
    <location>
        <begin position="261"/>
        <end position="328"/>
    </location>
</feature>
<dbReference type="PROSITE" id="PS50102">
    <property type="entry name" value="RRM"/>
    <property type="match status" value="1"/>
</dbReference>
<dbReference type="PANTHER" id="PTHR45843">
    <property type="entry name" value="PEPTIDYL-PROLYL CIS-TRANS ISOMERASE-LIKE 4"/>
    <property type="match status" value="1"/>
</dbReference>
<evidence type="ECO:0000256" key="8">
    <source>
        <dbReference type="ARBA" id="ARBA00023242"/>
    </source>
</evidence>
<dbReference type="InterPro" id="IPR012677">
    <property type="entry name" value="Nucleotide-bd_a/b_plait_sf"/>
</dbReference>
<dbReference type="Pfam" id="PF00160">
    <property type="entry name" value="Pro_isomerase"/>
    <property type="match status" value="1"/>
</dbReference>
<evidence type="ECO:0000256" key="5">
    <source>
        <dbReference type="ARBA" id="ARBA00022884"/>
    </source>
</evidence>
<evidence type="ECO:0000256" key="4">
    <source>
        <dbReference type="ARBA" id="ARBA00010739"/>
    </source>
</evidence>
<reference evidence="14 15" key="1">
    <citation type="submission" date="2014-09" db="EMBL/GenBank/DDBJ databases">
        <authorList>
            <person name="Magalhaes I.L.F."/>
            <person name="Oliveira U."/>
            <person name="Santos F.R."/>
            <person name="Vidigal T.H.D.A."/>
            <person name="Brescovit A.D."/>
            <person name="Santos A.J."/>
        </authorList>
    </citation>
    <scope>NUCLEOTIDE SEQUENCE [LARGE SCALE GENOMIC DNA]</scope>
</reference>
<feature type="compositionally biased region" description="Basic and acidic residues" evidence="11">
    <location>
        <begin position="225"/>
        <end position="237"/>
    </location>
</feature>
<dbReference type="InterPro" id="IPR035542">
    <property type="entry name" value="CRIP"/>
</dbReference>
<keyword evidence="7 10" id="KW-0413">Isomerase</keyword>
<evidence type="ECO:0000256" key="2">
    <source>
        <dbReference type="ARBA" id="ARBA00002388"/>
    </source>
</evidence>
<dbReference type="GO" id="GO:0003723">
    <property type="term" value="F:RNA binding"/>
    <property type="evidence" value="ECO:0007669"/>
    <property type="project" value="UniProtKB-UniRule"/>
</dbReference>
<dbReference type="SUPFAM" id="SSF54928">
    <property type="entry name" value="RNA-binding domain, RBD"/>
    <property type="match status" value="1"/>
</dbReference>
<evidence type="ECO:0000256" key="3">
    <source>
        <dbReference type="ARBA" id="ARBA00004123"/>
    </source>
</evidence>
<evidence type="ECO:0000256" key="1">
    <source>
        <dbReference type="ARBA" id="ARBA00000971"/>
    </source>
</evidence>
<dbReference type="SUPFAM" id="SSF50891">
    <property type="entry name" value="Cyclophilin-like"/>
    <property type="match status" value="1"/>
</dbReference>
<evidence type="ECO:0000313" key="14">
    <source>
        <dbReference type="EMBL" id="CEH12081.1"/>
    </source>
</evidence>
<dbReference type="EC" id="5.2.1.8" evidence="10"/>
<dbReference type="Gene3D" id="3.30.70.330">
    <property type="match status" value="1"/>
</dbReference>
<comment type="function">
    <text evidence="2 10">PPIases accelerate the folding of proteins. It catalyzes the cis-trans isomerization of proline imidic peptide bonds in oligopeptides.</text>
</comment>
<dbReference type="Gene3D" id="2.40.100.10">
    <property type="entry name" value="Cyclophilin-like"/>
    <property type="match status" value="1"/>
</dbReference>
<evidence type="ECO:0000256" key="10">
    <source>
        <dbReference type="RuleBase" id="RU365081"/>
    </source>
</evidence>
<dbReference type="Proteomes" id="UP000054845">
    <property type="component" value="Unassembled WGS sequence"/>
</dbReference>